<dbReference type="Gene3D" id="3.40.50.150">
    <property type="entry name" value="Vaccinia Virus protein VP39"/>
    <property type="match status" value="1"/>
</dbReference>
<evidence type="ECO:0000313" key="9">
    <source>
        <dbReference type="Proteomes" id="UP000324143"/>
    </source>
</evidence>
<feature type="binding site" evidence="7">
    <location>
        <position position="45"/>
    </location>
    <ligand>
        <name>S-adenosyl-L-methionine</name>
        <dbReference type="ChEBI" id="CHEBI:59789"/>
    </ligand>
</feature>
<dbReference type="CDD" id="cd02440">
    <property type="entry name" value="AdoMet_MTases"/>
    <property type="match status" value="1"/>
</dbReference>
<comment type="pathway">
    <text evidence="7">tRNA modification; N(7)-methylguanine-tRNA biosynthesis.</text>
</comment>
<evidence type="ECO:0000256" key="3">
    <source>
        <dbReference type="ARBA" id="ARBA00022603"/>
    </source>
</evidence>
<dbReference type="InterPro" id="IPR003358">
    <property type="entry name" value="tRNA_(Gua-N-7)_MeTrfase_Trmb"/>
</dbReference>
<accession>A0A5D0MJW5</accession>
<dbReference type="PROSITE" id="PS51625">
    <property type="entry name" value="SAM_MT_TRMB"/>
    <property type="match status" value="1"/>
</dbReference>
<dbReference type="Pfam" id="PF02390">
    <property type="entry name" value="Methyltransf_4"/>
    <property type="match status" value="1"/>
</dbReference>
<evidence type="ECO:0000256" key="5">
    <source>
        <dbReference type="ARBA" id="ARBA00022691"/>
    </source>
</evidence>
<dbReference type="GO" id="GO:0008176">
    <property type="term" value="F:tRNA (guanine(46)-N7)-methyltransferase activity"/>
    <property type="evidence" value="ECO:0007669"/>
    <property type="project" value="UniProtKB-UniRule"/>
</dbReference>
<dbReference type="NCBIfam" id="TIGR00091">
    <property type="entry name" value="tRNA (guanosine(46)-N7)-methyltransferase TrmB"/>
    <property type="match status" value="1"/>
</dbReference>
<gene>
    <name evidence="7 8" type="primary">trmB</name>
    <name evidence="8" type="ORF">FXF47_07110</name>
</gene>
<organism evidence="8 9">
    <name type="scientific">Candidatus Mcinerneyibacterium aminivorans</name>
    <dbReference type="NCBI Taxonomy" id="2703815"/>
    <lineage>
        <taxon>Bacteria</taxon>
        <taxon>Candidatus Macinerneyibacteriota</taxon>
        <taxon>Candidatus Mcinerneyibacteria</taxon>
        <taxon>Candidatus Mcinerneyibacteriales</taxon>
        <taxon>Candidatus Mcinerneyibacteriaceae</taxon>
        <taxon>Candidatus Mcinerneyibacterium</taxon>
    </lineage>
</organism>
<reference evidence="8" key="1">
    <citation type="submission" date="2019-08" db="EMBL/GenBank/DDBJ databases">
        <title>Genomic characterization of a novel candidate phylum (ARYD3) from a high temperature, high salinity tertiary oil reservoir in north central Oklahoma, USA.</title>
        <authorList>
            <person name="Youssef N.H."/>
            <person name="Yadav A."/>
            <person name="Elshahed M.S."/>
        </authorList>
    </citation>
    <scope>NUCLEOTIDE SEQUENCE [LARGE SCALE GENOMIC DNA]</scope>
    <source>
        <strain evidence="8">ARYD3</strain>
    </source>
</reference>
<comment type="caution">
    <text evidence="7">Lacks conserved residue(s) required for the propagation of feature annotation.</text>
</comment>
<comment type="function">
    <text evidence="2 7">Catalyzes the formation of N(7)-methylguanine at position 46 (m7G46) in tRNA.</text>
</comment>
<feature type="binding site" evidence="7">
    <location>
        <position position="122"/>
    </location>
    <ligand>
        <name>S-adenosyl-L-methionine</name>
        <dbReference type="ChEBI" id="CHEBI:59789"/>
    </ligand>
</feature>
<keyword evidence="5 7" id="KW-0949">S-adenosyl-L-methionine</keyword>
<feature type="binding site" evidence="7">
    <location>
        <position position="97"/>
    </location>
    <ligand>
        <name>S-adenosyl-L-methionine</name>
        <dbReference type="ChEBI" id="CHEBI:59789"/>
    </ligand>
</feature>
<comment type="similarity">
    <text evidence="7">Belongs to the class I-like SAM-binding methyltransferase superfamily. TrmB family.</text>
</comment>
<sequence>MSRLRKIEIPDKLWSKFVLNWEKEFDHIFWGKINKFANNRSLIIECCCGKGEFLVEKARSSPSQKFIGIDYDSDVLTRAVKLTNQNNCKNIIYLYNDIRKIFKNFYFPLKSKLDKIYINFPDPWPKKRHWKRRVIQTVLLKDIHKVMNKNTALHIVTDHDEYVQWIKNHLSELKNLFRPVYNNWYTTKIDNLEKTTYMEKAVKKGNTIYQFIVKKSLT</sequence>
<dbReference type="UniPathway" id="UPA00989"/>
<dbReference type="PANTHER" id="PTHR23417">
    <property type="entry name" value="3-DEOXY-D-MANNO-OCTULOSONIC-ACID TRANSFERASE/TRNA GUANINE-N 7 - -METHYLTRANSFERASE"/>
    <property type="match status" value="1"/>
</dbReference>
<feature type="binding site" evidence="7">
    <location>
        <position position="126"/>
    </location>
    <ligand>
        <name>substrate</name>
    </ligand>
</feature>
<proteinExistence type="inferred from homology"/>
<comment type="catalytic activity">
    <reaction evidence="1 7">
        <text>guanosine(46) in tRNA + S-adenosyl-L-methionine = N(7)-methylguanosine(46) in tRNA + S-adenosyl-L-homocysteine</text>
        <dbReference type="Rhea" id="RHEA:42708"/>
        <dbReference type="Rhea" id="RHEA-COMP:10188"/>
        <dbReference type="Rhea" id="RHEA-COMP:10189"/>
        <dbReference type="ChEBI" id="CHEBI:57856"/>
        <dbReference type="ChEBI" id="CHEBI:59789"/>
        <dbReference type="ChEBI" id="CHEBI:74269"/>
        <dbReference type="ChEBI" id="CHEBI:74480"/>
        <dbReference type="EC" id="2.1.1.33"/>
    </reaction>
</comment>
<evidence type="ECO:0000313" key="8">
    <source>
        <dbReference type="EMBL" id="TYB30859.1"/>
    </source>
</evidence>
<dbReference type="SUPFAM" id="SSF53335">
    <property type="entry name" value="S-adenosyl-L-methionine-dependent methyltransferases"/>
    <property type="match status" value="1"/>
</dbReference>
<evidence type="ECO:0000256" key="2">
    <source>
        <dbReference type="ARBA" id="ARBA00003015"/>
    </source>
</evidence>
<name>A0A5D0MJW5_9BACT</name>
<evidence type="ECO:0000256" key="7">
    <source>
        <dbReference type="HAMAP-Rule" id="MF_01057"/>
    </source>
</evidence>
<dbReference type="PANTHER" id="PTHR23417:SF14">
    <property type="entry name" value="PENTACOTRIPEPTIDE-REPEAT REGION OF PRORP DOMAIN-CONTAINING PROTEIN"/>
    <property type="match status" value="1"/>
</dbReference>
<keyword evidence="3 7" id="KW-0489">Methyltransferase</keyword>
<dbReference type="Proteomes" id="UP000324143">
    <property type="component" value="Unassembled WGS sequence"/>
</dbReference>
<keyword evidence="6 7" id="KW-0819">tRNA processing</keyword>
<dbReference type="GO" id="GO:0043527">
    <property type="term" value="C:tRNA methyltransferase complex"/>
    <property type="evidence" value="ECO:0007669"/>
    <property type="project" value="TreeGrafter"/>
</dbReference>
<dbReference type="InterPro" id="IPR055361">
    <property type="entry name" value="tRNA_methyltr_TrmB_bact"/>
</dbReference>
<evidence type="ECO:0000256" key="1">
    <source>
        <dbReference type="ARBA" id="ARBA00000142"/>
    </source>
</evidence>
<dbReference type="EMBL" id="VSIX01000066">
    <property type="protein sequence ID" value="TYB30859.1"/>
    <property type="molecule type" value="Genomic_DNA"/>
</dbReference>
<evidence type="ECO:0000256" key="4">
    <source>
        <dbReference type="ARBA" id="ARBA00022679"/>
    </source>
</evidence>
<keyword evidence="9" id="KW-1185">Reference proteome</keyword>
<dbReference type="InterPro" id="IPR029063">
    <property type="entry name" value="SAM-dependent_MTases_sf"/>
</dbReference>
<feature type="binding site" evidence="7">
    <location>
        <position position="70"/>
    </location>
    <ligand>
        <name>S-adenosyl-L-methionine</name>
        <dbReference type="ChEBI" id="CHEBI:59789"/>
    </ligand>
</feature>
<protein>
    <recommendedName>
        <fullName evidence="7">tRNA (guanine-N(7)-)-methyltransferase</fullName>
        <ecNumber evidence="7">2.1.1.33</ecNumber>
    </recommendedName>
    <alternativeName>
        <fullName evidence="7">tRNA (guanine(46)-N(7))-methyltransferase</fullName>
    </alternativeName>
    <alternativeName>
        <fullName evidence="7">tRNA(m7G46)-methyltransferase</fullName>
    </alternativeName>
</protein>
<evidence type="ECO:0000256" key="6">
    <source>
        <dbReference type="ARBA" id="ARBA00022694"/>
    </source>
</evidence>
<dbReference type="HAMAP" id="MF_01057">
    <property type="entry name" value="tRNA_methyltr_TrmB"/>
    <property type="match status" value="1"/>
</dbReference>
<dbReference type="EC" id="2.1.1.33" evidence="7"/>
<dbReference type="AlphaFoldDB" id="A0A5D0MJW5"/>
<keyword evidence="4 7" id="KW-0808">Transferase</keyword>
<feature type="binding site" evidence="7">
    <location>
        <position position="158"/>
    </location>
    <ligand>
        <name>substrate</name>
    </ligand>
</feature>
<comment type="caution">
    <text evidence="8">The sequence shown here is derived from an EMBL/GenBank/DDBJ whole genome shotgun (WGS) entry which is preliminary data.</text>
</comment>